<feature type="transmembrane region" description="Helical" evidence="2">
    <location>
        <begin position="30"/>
        <end position="52"/>
    </location>
</feature>
<keyword evidence="2" id="KW-0472">Membrane</keyword>
<keyword evidence="2" id="KW-0812">Transmembrane</keyword>
<evidence type="ECO:0000256" key="2">
    <source>
        <dbReference type="SAM" id="Phobius"/>
    </source>
</evidence>
<dbReference type="GeneID" id="57166332"/>
<keyword evidence="2" id="KW-1133">Transmembrane helix</keyword>
<accession>A0A1S1LFL6</accession>
<evidence type="ECO:0000313" key="4">
    <source>
        <dbReference type="Proteomes" id="UP000179616"/>
    </source>
</evidence>
<protein>
    <submittedName>
        <fullName evidence="3">Uncharacterized protein</fullName>
    </submittedName>
</protein>
<gene>
    <name evidence="3" type="ORF">BKG76_05925</name>
</gene>
<dbReference type="OrthoDB" id="3831342at2"/>
<feature type="compositionally biased region" description="Pro residues" evidence="1">
    <location>
        <begin position="325"/>
        <end position="335"/>
    </location>
</feature>
<proteinExistence type="predicted"/>
<sequence>MSATPAEETAPITATTTISRRPSKERVFGIAVRTFAAITVIGSVAAITQLSYSPARAPIVGYQIVNRDGSIPEGAIPIPVPPPGPQLVAPLPRPQPPSHPPGPVAAGPFGALPSVTDRGLPISVAQPCPFGWPAPGPDEQGGLASLIDVAPAAGVFSSEAFAPATAYEPILKMMGPVLARISPLLSRHPWMIDQFVTRFQTIMVRVLEAILPYYGPYRNDVLKAEGDLAKALTPFLESLYNTPTAQCLVAWEAQRIRDARGGRPPALRLHDLGKVIDLFESTHWREDDDHPPPAPLPAYEYTPPPGPPPASDAPAAPSTSRPVIPNFPTPTPVPAPAQTSSPAISSSL</sequence>
<name>A0A1S1LFL6_9MYCO</name>
<dbReference type="EMBL" id="MLIK01000004">
    <property type="protein sequence ID" value="OHU31210.1"/>
    <property type="molecule type" value="Genomic_DNA"/>
</dbReference>
<comment type="caution">
    <text evidence="3">The sequence shown here is derived from an EMBL/GenBank/DDBJ whole genome shotgun (WGS) entry which is preliminary data.</text>
</comment>
<reference evidence="3 4" key="1">
    <citation type="submission" date="2016-10" db="EMBL/GenBank/DDBJ databases">
        <title>Evaluation of Human, Veterinary and Environmental Mycobacterium chelonae Isolates by Core Genome Phylogenomic Analysis, Targeted Gene Comparison, and Anti-microbial Susceptibility Patterns: A Tale of Mistaken Identities.</title>
        <authorList>
            <person name="Fogelson S.B."/>
            <person name="Camus A.C."/>
            <person name="Lorenz W."/>
            <person name="Vasireddy R."/>
            <person name="Vasireddy S."/>
            <person name="Smith T."/>
            <person name="Brown-Elliott B.A."/>
            <person name="Wallace R.J.Jr."/>
            <person name="Hasan N.A."/>
            <person name="Reischl U."/>
            <person name="Sanchez S."/>
        </authorList>
    </citation>
    <scope>NUCLEOTIDE SEQUENCE [LARGE SCALE GENOMIC DNA]</scope>
    <source>
        <strain evidence="3 4">1559</strain>
    </source>
</reference>
<dbReference type="RefSeq" id="WP_070936629.1">
    <property type="nucleotide sequence ID" value="NZ_MLIK01000004.1"/>
</dbReference>
<feature type="region of interest" description="Disordered" evidence="1">
    <location>
        <begin position="284"/>
        <end position="348"/>
    </location>
</feature>
<evidence type="ECO:0000256" key="1">
    <source>
        <dbReference type="SAM" id="MobiDB-lite"/>
    </source>
</evidence>
<evidence type="ECO:0000313" key="3">
    <source>
        <dbReference type="EMBL" id="OHU31210.1"/>
    </source>
</evidence>
<dbReference type="Proteomes" id="UP000179616">
    <property type="component" value="Unassembled WGS sequence"/>
</dbReference>
<dbReference type="STRING" id="948102.BKG76_05925"/>
<organism evidence="3 4">
    <name type="scientific">Mycobacteroides franklinii</name>
    <dbReference type="NCBI Taxonomy" id="948102"/>
    <lineage>
        <taxon>Bacteria</taxon>
        <taxon>Bacillati</taxon>
        <taxon>Actinomycetota</taxon>
        <taxon>Actinomycetes</taxon>
        <taxon>Mycobacteriales</taxon>
        <taxon>Mycobacteriaceae</taxon>
        <taxon>Mycobacteroides</taxon>
    </lineage>
</organism>
<dbReference type="AlphaFoldDB" id="A0A1S1LFL6"/>
<feature type="compositionally biased region" description="Low complexity" evidence="1">
    <location>
        <begin position="312"/>
        <end position="324"/>
    </location>
</feature>
<feature type="compositionally biased region" description="Low complexity" evidence="1">
    <location>
        <begin position="336"/>
        <end position="348"/>
    </location>
</feature>
<feature type="compositionally biased region" description="Pro residues" evidence="1">
    <location>
        <begin position="292"/>
        <end position="311"/>
    </location>
</feature>